<feature type="transmembrane region" description="Helical" evidence="2">
    <location>
        <begin position="62"/>
        <end position="89"/>
    </location>
</feature>
<evidence type="ECO:0000313" key="3">
    <source>
        <dbReference type="Proteomes" id="UP000515135"/>
    </source>
</evidence>
<proteinExistence type="predicted"/>
<gene>
    <name evidence="4" type="primary">LOC109472934</name>
</gene>
<keyword evidence="2" id="KW-0472">Membrane</keyword>
<evidence type="ECO:0000256" key="2">
    <source>
        <dbReference type="SAM" id="Phobius"/>
    </source>
</evidence>
<reference evidence="4" key="1">
    <citation type="submission" date="2025-08" db="UniProtKB">
        <authorList>
            <consortium name="RefSeq"/>
        </authorList>
    </citation>
    <scope>IDENTIFICATION</scope>
    <source>
        <tissue evidence="4">Gonad</tissue>
    </source>
</reference>
<keyword evidence="2" id="KW-0812">Transmembrane</keyword>
<dbReference type="Proteomes" id="UP000515135">
    <property type="component" value="Unplaced"/>
</dbReference>
<protein>
    <submittedName>
        <fullName evidence="4">Uncharacterized protein LOC109472934</fullName>
    </submittedName>
</protein>
<dbReference type="RefSeq" id="XP_019628359.1">
    <property type="nucleotide sequence ID" value="XM_019772800.1"/>
</dbReference>
<sequence length="300" mass="32222">MPRELKCYPKQDGGLVSEDVLQNLSDSAILEIYTFSTAKTTDMAAIVGAGIQPETSPKDREVFTLAVIMSCAFGGLMFLCVVIIAAWVYNKRKASQRTSQLQETGTSLTGDDNAPQQETSLPILLPEYSSQSIDTGFTSETDPTPSAVGVGLPVQVSSIHPNLQEPNFNPRVPIMVSLKTTTPQHAVSQNAALGNRGKKQTSPKVAATPDRILHLNEETSPKDEVKAIKRCGCEPASSLTYVGRATRPKSVANARKREDVRSSVSLDESTPSEPHTLCSSLPDSVSCPELDEMISGKSTT</sequence>
<evidence type="ECO:0000256" key="1">
    <source>
        <dbReference type="SAM" id="MobiDB-lite"/>
    </source>
</evidence>
<organism evidence="3 4">
    <name type="scientific">Branchiostoma belcheri</name>
    <name type="common">Amphioxus</name>
    <dbReference type="NCBI Taxonomy" id="7741"/>
    <lineage>
        <taxon>Eukaryota</taxon>
        <taxon>Metazoa</taxon>
        <taxon>Chordata</taxon>
        <taxon>Cephalochordata</taxon>
        <taxon>Leptocardii</taxon>
        <taxon>Amphioxiformes</taxon>
        <taxon>Branchiostomatidae</taxon>
        <taxon>Branchiostoma</taxon>
    </lineage>
</organism>
<evidence type="ECO:0000313" key="4">
    <source>
        <dbReference type="RefSeq" id="XP_019628359.1"/>
    </source>
</evidence>
<feature type="compositionally biased region" description="Polar residues" evidence="1">
    <location>
        <begin position="262"/>
        <end position="283"/>
    </location>
</feature>
<dbReference type="AlphaFoldDB" id="A0A6P4Z344"/>
<dbReference type="GeneID" id="109472934"/>
<keyword evidence="2" id="KW-1133">Transmembrane helix</keyword>
<keyword evidence="3" id="KW-1185">Reference proteome</keyword>
<feature type="region of interest" description="Disordered" evidence="1">
    <location>
        <begin position="248"/>
        <end position="300"/>
    </location>
</feature>
<name>A0A6P4Z344_BRABE</name>
<dbReference type="KEGG" id="bbel:109472934"/>
<accession>A0A6P4Z344</accession>